<dbReference type="InterPro" id="IPR001283">
    <property type="entry name" value="CRISP-related"/>
</dbReference>
<evidence type="ECO:0000313" key="4">
    <source>
        <dbReference type="EMBL" id="WIA19569.1"/>
    </source>
</evidence>
<dbReference type="InterPro" id="IPR018244">
    <property type="entry name" value="Allrgn_V5/Tpx1_CS"/>
</dbReference>
<sequence>MRVSQTPVIIISCSGAAKMMSTLPVLVLLLCAAAAAASADDEGYDLVSNPLYQSEPNDPAAVVISSTVQQTPTPAKFQFIVAEHNKMRAEHGVGPLVWDDTLAQSAATITNQCNFSHDPTLPVGENLAAAIRSSITEEEALERAITSWNGEEALYDYSKPGFDGATGHFTQVVWKDSTNIGCATTFCNGNFWVEPAFGITSKVAWMTVCHYLPPGNAGGPDFFRANVLPKVAGPPTAPPPSPSPPPIIIPPPVPSPSPKPPTPIPSPSPRPVTPPPTPSPAPSGTKFIGSTLAMGASITTGTCMLSQQEKYRLCINNFGEISVMLNRTSLVARWRTAVQLGQRPVPGNAGNNRPPYTLKLNDDYTITVRNNDGKLMMLIAVPGGPGPVSLQLRDKDGKAVITDANGACLVAWGYGGGVPAGC</sequence>
<dbReference type="InterPro" id="IPR014044">
    <property type="entry name" value="CAP_dom"/>
</dbReference>
<dbReference type="PANTHER" id="PTHR10334">
    <property type="entry name" value="CYSTEINE-RICH SECRETORY PROTEIN-RELATED"/>
    <property type="match status" value="1"/>
</dbReference>
<accession>A0ABY8UDN0</accession>
<organism evidence="4 5">
    <name type="scientific">Tetradesmus obliquus</name>
    <name type="common">Green alga</name>
    <name type="synonym">Acutodesmus obliquus</name>
    <dbReference type="NCBI Taxonomy" id="3088"/>
    <lineage>
        <taxon>Eukaryota</taxon>
        <taxon>Viridiplantae</taxon>
        <taxon>Chlorophyta</taxon>
        <taxon>core chlorophytes</taxon>
        <taxon>Chlorophyceae</taxon>
        <taxon>CS clade</taxon>
        <taxon>Sphaeropleales</taxon>
        <taxon>Scenedesmaceae</taxon>
        <taxon>Tetradesmus</taxon>
    </lineage>
</organism>
<dbReference type="PRINTS" id="PR00837">
    <property type="entry name" value="V5TPXLIKE"/>
</dbReference>
<dbReference type="InterPro" id="IPR035940">
    <property type="entry name" value="CAP_sf"/>
</dbReference>
<evidence type="ECO:0000256" key="1">
    <source>
        <dbReference type="SAM" id="MobiDB-lite"/>
    </source>
</evidence>
<dbReference type="Gene3D" id="3.40.33.10">
    <property type="entry name" value="CAP"/>
    <property type="match status" value="1"/>
</dbReference>
<dbReference type="SUPFAM" id="SSF55797">
    <property type="entry name" value="PR-1-like"/>
    <property type="match status" value="1"/>
</dbReference>
<evidence type="ECO:0000313" key="5">
    <source>
        <dbReference type="Proteomes" id="UP001244341"/>
    </source>
</evidence>
<dbReference type="Gene3D" id="2.90.10.10">
    <property type="entry name" value="Bulb-type lectin domain"/>
    <property type="match status" value="1"/>
</dbReference>
<dbReference type="InterPro" id="IPR036426">
    <property type="entry name" value="Bulb-type_lectin_dom_sf"/>
</dbReference>
<dbReference type="SMART" id="SM00198">
    <property type="entry name" value="SCP"/>
    <property type="match status" value="1"/>
</dbReference>
<feature type="region of interest" description="Disordered" evidence="1">
    <location>
        <begin position="233"/>
        <end position="288"/>
    </location>
</feature>
<dbReference type="EMBL" id="CP126218">
    <property type="protein sequence ID" value="WIA19569.1"/>
    <property type="molecule type" value="Genomic_DNA"/>
</dbReference>
<evidence type="ECO:0000259" key="3">
    <source>
        <dbReference type="SMART" id="SM00198"/>
    </source>
</evidence>
<gene>
    <name evidence="4" type="ORF">OEZ85_005511</name>
</gene>
<dbReference type="PROSITE" id="PS01009">
    <property type="entry name" value="CRISP_1"/>
    <property type="match status" value="1"/>
</dbReference>
<proteinExistence type="predicted"/>
<keyword evidence="5" id="KW-1185">Reference proteome</keyword>
<feature type="compositionally biased region" description="Pro residues" evidence="1">
    <location>
        <begin position="235"/>
        <end position="281"/>
    </location>
</feature>
<dbReference type="Pfam" id="PF00188">
    <property type="entry name" value="CAP"/>
    <property type="match status" value="1"/>
</dbReference>
<protein>
    <recommendedName>
        <fullName evidence="3">SCP domain-containing protein</fullName>
    </recommendedName>
</protein>
<feature type="signal peptide" evidence="2">
    <location>
        <begin position="1"/>
        <end position="39"/>
    </location>
</feature>
<feature type="chain" id="PRO_5047195257" description="SCP domain-containing protein" evidence="2">
    <location>
        <begin position="40"/>
        <end position="422"/>
    </location>
</feature>
<feature type="domain" description="SCP" evidence="3">
    <location>
        <begin position="75"/>
        <end position="219"/>
    </location>
</feature>
<keyword evidence="2" id="KW-0732">Signal</keyword>
<reference evidence="4 5" key="1">
    <citation type="submission" date="2023-05" db="EMBL/GenBank/DDBJ databases">
        <title>A 100% complete, gapless, phased diploid assembly of the Scenedesmus obliquus UTEX 3031 genome.</title>
        <authorList>
            <person name="Biondi T.C."/>
            <person name="Hanschen E.R."/>
            <person name="Kwon T."/>
            <person name="Eng W."/>
            <person name="Kruse C.P.S."/>
            <person name="Koehler S.I."/>
            <person name="Kunde Y."/>
            <person name="Gleasner C.D."/>
            <person name="You Mak K.T."/>
            <person name="Polle J."/>
            <person name="Hovde B.T."/>
            <person name="Starkenburg S.R."/>
        </authorList>
    </citation>
    <scope>NUCLEOTIDE SEQUENCE [LARGE SCALE GENOMIC DNA]</scope>
    <source>
        <strain evidence="4 5">DOE0152z</strain>
    </source>
</reference>
<dbReference type="Proteomes" id="UP001244341">
    <property type="component" value="Chromosome 11b"/>
</dbReference>
<name>A0ABY8UDN0_TETOB</name>
<evidence type="ECO:0000256" key="2">
    <source>
        <dbReference type="SAM" id="SignalP"/>
    </source>
</evidence>